<evidence type="ECO:0000259" key="1">
    <source>
        <dbReference type="Pfam" id="PF01408"/>
    </source>
</evidence>
<dbReference type="InterPro" id="IPR051450">
    <property type="entry name" value="Gfo/Idh/MocA_Oxidoreductases"/>
</dbReference>
<evidence type="ECO:0000313" key="3">
    <source>
        <dbReference type="Proteomes" id="UP000219546"/>
    </source>
</evidence>
<dbReference type="Gene3D" id="3.40.50.720">
    <property type="entry name" value="NAD(P)-binding Rossmann-like Domain"/>
    <property type="match status" value="1"/>
</dbReference>
<sequence>MSNNIKELVEEVWIVGAGLMGKEYAKVLKNMNVKLKLIGRNQENANKVSAELGIPVYCGGISNYLENSTYIPSNVIVAVNLEELATTTMTLLKAGIKSILVEKPAGLYTNDIKNIVLMAEKEKAEVFVGYNRRFYSSVLKAREIIANDSGVKSIHFEFTEWSHTISKLQKPKKVLEKWFMGNSTHVIDLAFYLSGRPKEFSSFKSGSINWHPDGSIFVGSGVTEKNVLFSYHANWEAPGRWGLEVLTSKHRLIFKPLEELHIQKIGSIEITKYDLEDKIDKEYKPGLYRQVNAFLNKDGKKGLLPINEHFINFTEIFTKMLMGVNE</sequence>
<dbReference type="OrthoDB" id="9793050at2"/>
<protein>
    <submittedName>
        <fullName evidence="2">Predicted dehydrogenase</fullName>
    </submittedName>
</protein>
<proteinExistence type="predicted"/>
<gene>
    <name evidence="2" type="ORF">SAMN05877753_106236</name>
</gene>
<dbReference type="GO" id="GO:0000166">
    <property type="term" value="F:nucleotide binding"/>
    <property type="evidence" value="ECO:0007669"/>
    <property type="project" value="InterPro"/>
</dbReference>
<dbReference type="InterPro" id="IPR036291">
    <property type="entry name" value="NAD(P)-bd_dom_sf"/>
</dbReference>
<dbReference type="RefSeq" id="WP_097159387.1">
    <property type="nucleotide sequence ID" value="NZ_JBEPMQ010000005.1"/>
</dbReference>
<keyword evidence="3" id="KW-1185">Reference proteome</keyword>
<reference evidence="2 3" key="1">
    <citation type="submission" date="2017-08" db="EMBL/GenBank/DDBJ databases">
        <authorList>
            <person name="de Groot N.N."/>
        </authorList>
    </citation>
    <scope>NUCLEOTIDE SEQUENCE [LARGE SCALE GENOMIC DNA]</scope>
    <source>
        <strain evidence="2 3">JC228</strain>
    </source>
</reference>
<dbReference type="SUPFAM" id="SSF51735">
    <property type="entry name" value="NAD(P)-binding Rossmann-fold domains"/>
    <property type="match status" value="1"/>
</dbReference>
<dbReference type="PANTHER" id="PTHR43377:SF1">
    <property type="entry name" value="BILIVERDIN REDUCTASE A"/>
    <property type="match status" value="1"/>
</dbReference>
<dbReference type="Proteomes" id="UP000219546">
    <property type="component" value="Unassembled WGS sequence"/>
</dbReference>
<feature type="domain" description="Gfo/Idh/MocA-like oxidoreductase N-terminal" evidence="1">
    <location>
        <begin position="12"/>
        <end position="130"/>
    </location>
</feature>
<dbReference type="Pfam" id="PF01408">
    <property type="entry name" value="GFO_IDH_MocA"/>
    <property type="match status" value="1"/>
</dbReference>
<dbReference type="InterPro" id="IPR000683">
    <property type="entry name" value="Gfo/Idh/MocA-like_OxRdtase_N"/>
</dbReference>
<organism evidence="2 3">
    <name type="scientific">Bacillus oleivorans</name>
    <dbReference type="NCBI Taxonomy" id="1448271"/>
    <lineage>
        <taxon>Bacteria</taxon>
        <taxon>Bacillati</taxon>
        <taxon>Bacillota</taxon>
        <taxon>Bacilli</taxon>
        <taxon>Bacillales</taxon>
        <taxon>Bacillaceae</taxon>
        <taxon>Bacillus</taxon>
    </lineage>
</organism>
<evidence type="ECO:0000313" key="2">
    <source>
        <dbReference type="EMBL" id="SNX72877.1"/>
    </source>
</evidence>
<dbReference type="SUPFAM" id="SSF55347">
    <property type="entry name" value="Glyceraldehyde-3-phosphate dehydrogenase-like, C-terminal domain"/>
    <property type="match status" value="1"/>
</dbReference>
<name>A0A285CZ77_9BACI</name>
<dbReference type="EMBL" id="OAOP01000006">
    <property type="protein sequence ID" value="SNX72877.1"/>
    <property type="molecule type" value="Genomic_DNA"/>
</dbReference>
<dbReference type="Gene3D" id="3.30.360.10">
    <property type="entry name" value="Dihydrodipicolinate Reductase, domain 2"/>
    <property type="match status" value="1"/>
</dbReference>
<accession>A0A285CZ77</accession>
<dbReference type="PANTHER" id="PTHR43377">
    <property type="entry name" value="BILIVERDIN REDUCTASE A"/>
    <property type="match status" value="1"/>
</dbReference>
<dbReference type="AlphaFoldDB" id="A0A285CZ77"/>